<dbReference type="GO" id="GO:0003723">
    <property type="term" value="F:RNA binding"/>
    <property type="evidence" value="ECO:0007669"/>
    <property type="project" value="UniProtKB-UniRule"/>
</dbReference>
<comment type="caution">
    <text evidence="12">Lacks conserved residue(s) required for the propagation of feature annotation.</text>
</comment>
<keyword evidence="3" id="KW-0479">Metal-binding</keyword>
<evidence type="ECO:0000256" key="5">
    <source>
        <dbReference type="ARBA" id="ARBA00022801"/>
    </source>
</evidence>
<keyword evidence="7 12" id="KW-0694">RNA-binding</keyword>
<reference evidence="15" key="1">
    <citation type="submission" date="2019-09" db="EMBL/GenBank/DDBJ databases">
        <title>Characterisation of the sponge microbiome using genome-centric metagenomics.</title>
        <authorList>
            <person name="Engelberts J.P."/>
            <person name="Robbins S.J."/>
            <person name="De Goeij J.M."/>
            <person name="Aranda M."/>
            <person name="Bell S.C."/>
            <person name="Webster N.S."/>
        </authorList>
    </citation>
    <scope>NUCLEOTIDE SEQUENCE</scope>
    <source>
        <strain evidence="15">SB0676_bin_10</strain>
    </source>
</reference>
<feature type="active site" description="For RuvC-like nuclease domain" evidence="12">
    <location>
        <position position="8"/>
    </location>
</feature>
<dbReference type="GO" id="GO:0043571">
    <property type="term" value="P:maintenance of CRISPR repeat elements"/>
    <property type="evidence" value="ECO:0007669"/>
    <property type="project" value="UniProtKB-UniRule"/>
</dbReference>
<keyword evidence="9 12" id="KW-0238">DNA-binding</keyword>
<dbReference type="Pfam" id="PF13395">
    <property type="entry name" value="HNH_4"/>
    <property type="match status" value="1"/>
</dbReference>
<comment type="subunit">
    <text evidence="11 12">Monomer. Binds crRNA and tracrRNA.</text>
</comment>
<keyword evidence="4 12" id="KW-0255">Endonuclease</keyword>
<feature type="compositionally biased region" description="Basic and acidic residues" evidence="13">
    <location>
        <begin position="567"/>
        <end position="596"/>
    </location>
</feature>
<keyword evidence="10" id="KW-0464">Manganese</keyword>
<evidence type="ECO:0000256" key="7">
    <source>
        <dbReference type="ARBA" id="ARBA00022884"/>
    </source>
</evidence>
<evidence type="ECO:0000256" key="3">
    <source>
        <dbReference type="ARBA" id="ARBA00022723"/>
    </source>
</evidence>
<dbReference type="EMBL" id="VYDO01000256">
    <property type="protein sequence ID" value="MYG38904.1"/>
    <property type="molecule type" value="Genomic_DNA"/>
</dbReference>
<organism evidence="15">
    <name type="scientific">Synechococcus sp. SB0676_bin_10</name>
    <dbReference type="NCBI Taxonomy" id="2604869"/>
    <lineage>
        <taxon>Bacteria</taxon>
        <taxon>Bacillati</taxon>
        <taxon>Cyanobacteriota</taxon>
        <taxon>Cyanophyceae</taxon>
        <taxon>Synechococcales</taxon>
        <taxon>Synechococcaceae</taxon>
        <taxon>Synechococcus</taxon>
    </lineage>
</organism>
<dbReference type="InterPro" id="IPR033114">
    <property type="entry name" value="HNH_CAS9"/>
</dbReference>
<evidence type="ECO:0000313" key="15">
    <source>
        <dbReference type="EMBL" id="MYG38904.1"/>
    </source>
</evidence>
<protein>
    <recommendedName>
        <fullName evidence="12">CRISPR-associated endonuclease Cas9</fullName>
        <ecNumber evidence="12">3.1.-.-</ecNumber>
    </recommendedName>
</protein>
<dbReference type="AlphaFoldDB" id="A0A6B1FCB6"/>
<evidence type="ECO:0000256" key="4">
    <source>
        <dbReference type="ARBA" id="ARBA00022759"/>
    </source>
</evidence>
<feature type="compositionally biased region" description="Polar residues" evidence="13">
    <location>
        <begin position="497"/>
        <end position="506"/>
    </location>
</feature>
<evidence type="ECO:0000259" key="14">
    <source>
        <dbReference type="PROSITE" id="PS51749"/>
    </source>
</evidence>
<dbReference type="NCBIfam" id="TIGR01865">
    <property type="entry name" value="cas_Csn1"/>
    <property type="match status" value="1"/>
</dbReference>
<comment type="domain">
    <text evidence="12">Has 2 endonuclease domains. The discontinuous RuvC-like domain cleaves the target DNA noncomplementary to crRNA while the HNH nuclease domain cleaves the target DNA complementary to crRNA.</text>
</comment>
<keyword evidence="5 12" id="KW-0378">Hydrolase</keyword>
<feature type="region of interest" description="Disordered" evidence="13">
    <location>
        <begin position="496"/>
        <end position="522"/>
    </location>
</feature>
<feature type="region of interest" description="Disordered" evidence="13">
    <location>
        <begin position="567"/>
        <end position="603"/>
    </location>
</feature>
<accession>A0A6B1FCB6</accession>
<evidence type="ECO:0000256" key="13">
    <source>
        <dbReference type="SAM" id="MobiDB-lite"/>
    </source>
</evidence>
<keyword evidence="8 12" id="KW-0051">Antiviral defense</keyword>
<comment type="cofactor">
    <cofactor evidence="1">
        <name>Mg(2+)</name>
        <dbReference type="ChEBI" id="CHEBI:18420"/>
    </cofactor>
</comment>
<comment type="similarity">
    <text evidence="12">Belongs to the CRISPR-associated Cas9 family.</text>
</comment>
<feature type="region of interest" description="Disordered" evidence="13">
    <location>
        <begin position="164"/>
        <end position="195"/>
    </location>
</feature>
<evidence type="ECO:0000256" key="2">
    <source>
        <dbReference type="ARBA" id="ARBA00022722"/>
    </source>
</evidence>
<dbReference type="EC" id="3.1.-.-" evidence="12"/>
<proteinExistence type="inferred from homology"/>
<keyword evidence="6" id="KW-0460">Magnesium</keyword>
<evidence type="ECO:0000256" key="9">
    <source>
        <dbReference type="ARBA" id="ARBA00023125"/>
    </source>
</evidence>
<dbReference type="Gene3D" id="3.30.420.10">
    <property type="entry name" value="Ribonuclease H-like superfamily/Ribonuclease H"/>
    <property type="match status" value="3"/>
</dbReference>
<dbReference type="InterPro" id="IPR036397">
    <property type="entry name" value="RNaseH_sf"/>
</dbReference>
<dbReference type="InterPro" id="IPR003615">
    <property type="entry name" value="HNH_nuc"/>
</dbReference>
<comment type="caution">
    <text evidence="15">The sequence shown here is derived from an EMBL/GenBank/DDBJ whole genome shotgun (WGS) entry which is preliminary data.</text>
</comment>
<gene>
    <name evidence="12 15" type="primary">cas9</name>
    <name evidence="15" type="ORF">F4162_08090</name>
</gene>
<evidence type="ECO:0000256" key="1">
    <source>
        <dbReference type="ARBA" id="ARBA00001946"/>
    </source>
</evidence>
<keyword evidence="2 12" id="KW-0540">Nuclease</keyword>
<dbReference type="InterPro" id="IPR041383">
    <property type="entry name" value="RuvC_III"/>
</dbReference>
<sequence length="1092" mass="125855">MALVFGFDIGTTSIGFAVIDHDPDQGTGKIRRLGVRIFPEARDPKALGPLNQDRRAARMRRRQLRRRRQRRQELSALLHQHGFLPRRDSCAWNRVMGTDPYLLRKWAFNLQQADFDESRSQVLAAMQAGQAKLPAWALEGERLSPHAVGRAIYHLAQRRHFKGRDSDEIAGDDGTATQNQSDGDDADEQKAKSVRERNVQALEQKNMTLGAWLADRNAHERKRGEHVTRKVVEDEFDRVWAPCLPNDRIRAKVRGAIFDQRPVFWRVNTLGACRFLPEKKGLDLCPRGSWLSQQRRMLEKLNNLQFVSPEQRCLDEEERQAILAKLQTQASMTWAGVRKALAPLYRERNQSREEKWLKFNLEQDGEKKLLGNMIEKNLADIFGEAWKDHPHRQDIREALHERLREADYGTCGRQRVVIRPAKEREEWREHAAQYFIEKFDISHEQAEEIKKLKLPTGWEPYSTEALQKILPLLEAGVRFGEIINGPDLASRREATFPSHQEQTNQGFDRLPSPKNNKQEREHIASLRNPTVARTRNELRKVVNNLIDMFGKPDLIRVELARDVGLSKREREEKQTGMKSQERRRSEAREKLRKAAEDAGLPTFKPSRKDIEKWMLWEECGHRCPYTGETINFEKLFVTNQFDVEHIWPRSRSLDDSFRNKTLCHKDANIQKGDKTPFECFGNNKEVWQHIKNRVNKMEATKKGSIGMSRDKINRLLSEKSIPEDFTARQLNDTRYAAREAVAYLKQLWPDQGSEGKGKAKVQAVSGRVTAHLRRLWGLNNILGNTDTGKKSRDDHRHHAVDALTVACTHPGMTQKLSRYWQDKDNPRAQEPQLLPPWKTIRKDAEEAVDAIIVSHRIRKKVSGRLHKETVYGDTSEEETTRKVTYQFFVTRKNIEALSRKELTEQIRDDEVARIVRDWVDKHGGDPKKAFQDSSYPTLGDGGPEIHKVRLLVKQQIKLMAPVKSPKGYADLDGNHHVAIYRLSTGEIDYDVVSLLEASRRLSRREPVIQRERSDGAKFIMSLSKNNSLELTQNNETKIVIVKEIRTNGQIAITDHEDATSTKHYPGSTAIINKYCGKKVSVDPIGRVRPAND</sequence>
<dbReference type="GO" id="GO:0003677">
    <property type="term" value="F:DNA binding"/>
    <property type="evidence" value="ECO:0007669"/>
    <property type="project" value="UniProtKB-UniRule"/>
</dbReference>
<evidence type="ECO:0000256" key="12">
    <source>
        <dbReference type="HAMAP-Rule" id="MF_01480"/>
    </source>
</evidence>
<evidence type="ECO:0000256" key="10">
    <source>
        <dbReference type="ARBA" id="ARBA00023211"/>
    </source>
</evidence>
<dbReference type="Pfam" id="PF18541">
    <property type="entry name" value="RuvC_III"/>
    <property type="match status" value="1"/>
</dbReference>
<feature type="active site" description="Proton acceptor for HNH nuclease domain" evidence="12">
    <location>
        <position position="645"/>
    </location>
</feature>
<dbReference type="GO" id="GO:0016787">
    <property type="term" value="F:hydrolase activity"/>
    <property type="evidence" value="ECO:0007669"/>
    <property type="project" value="UniProtKB-KW"/>
</dbReference>
<comment type="function">
    <text evidence="12">CRISPR (clustered regularly interspaced short palindromic repeat) is an adaptive immune system that provides protection against mobile genetic elements (viruses, transposable elements and conjugative plasmids). CRISPR clusters contain spacers, sequences complementary to antecedent mobile elements, and target invading nucleic acids. CRISPR clusters are transcribed and processed into CRISPR RNA (crRNA). In type II CRISPR systems correct processing of pre-crRNA requires a trans-encoded small RNA (tracrRNA), endogenous ribonuclease 3 (rnc) and this protein. The tracrRNA serves as a guide for ribonuclease 3-aided processing of pre-crRNA. Subsequently Cas9/crRNA/tracrRNA endonucleolytically cleaves linear or circular dsDNA target complementary to the spacer; Cas9 is inactive in the absence of the 2 guide RNAs (gRNA). Cas9 recognizes the protospacer adjacent motif (PAM) in the CRISPR repeat sequences to help distinguish self versus nonself, as targets within the bacterial CRISPR locus do not have PAMs. PAM recognition is also required for catalytic activity.</text>
</comment>
<dbReference type="HAMAP" id="MF_01480">
    <property type="entry name" value="Cas9"/>
    <property type="match status" value="1"/>
</dbReference>
<evidence type="ECO:0000256" key="11">
    <source>
        <dbReference type="ARBA" id="ARBA00046380"/>
    </source>
</evidence>
<evidence type="ECO:0000256" key="8">
    <source>
        <dbReference type="ARBA" id="ARBA00023118"/>
    </source>
</evidence>
<dbReference type="InterPro" id="IPR028629">
    <property type="entry name" value="Cas9"/>
</dbReference>
<name>A0A6B1FCB6_9SYNE</name>
<dbReference type="GO" id="GO:0046872">
    <property type="term" value="F:metal ion binding"/>
    <property type="evidence" value="ECO:0007669"/>
    <property type="project" value="UniProtKB-UniRule"/>
</dbReference>
<evidence type="ECO:0000256" key="6">
    <source>
        <dbReference type="ARBA" id="ARBA00022842"/>
    </source>
</evidence>
<dbReference type="PROSITE" id="PS51749">
    <property type="entry name" value="HNH_CAS9"/>
    <property type="match status" value="1"/>
</dbReference>
<feature type="domain" description="HNH Cas9-type" evidence="14">
    <location>
        <begin position="566"/>
        <end position="730"/>
    </location>
</feature>
<dbReference type="GO" id="GO:0051607">
    <property type="term" value="P:defense response to virus"/>
    <property type="evidence" value="ECO:0007669"/>
    <property type="project" value="UniProtKB-UniRule"/>
</dbReference>
<dbReference type="GO" id="GO:0004519">
    <property type="term" value="F:endonuclease activity"/>
    <property type="evidence" value="ECO:0007669"/>
    <property type="project" value="UniProtKB-UniRule"/>
</dbReference>